<organism evidence="1 2">
    <name type="scientific">Tubulinosema ratisbonensis</name>
    <dbReference type="NCBI Taxonomy" id="291195"/>
    <lineage>
        <taxon>Eukaryota</taxon>
        <taxon>Fungi</taxon>
        <taxon>Fungi incertae sedis</taxon>
        <taxon>Microsporidia</taxon>
        <taxon>Tubulinosematoidea</taxon>
        <taxon>Tubulinosematidae</taxon>
        <taxon>Tubulinosema</taxon>
    </lineage>
</organism>
<reference evidence="1 2" key="1">
    <citation type="submission" date="2018-10" db="EMBL/GenBank/DDBJ databases">
        <title>Draft genome sequence of the microsporidian Tubulinosema ratisbonensis.</title>
        <authorList>
            <person name="Polonais V."/>
            <person name="Peyretaillade E."/>
            <person name="Niehus S."/>
            <person name="Wawrzyniak I."/>
            <person name="Franchet A."/>
            <person name="Gaspin C."/>
            <person name="Reichstadt M."/>
            <person name="Belser C."/>
            <person name="Labadie K."/>
            <person name="Delbac F."/>
            <person name="Ferrandon D."/>
        </authorList>
    </citation>
    <scope>NUCLEOTIDE SEQUENCE [LARGE SCALE GENOMIC DNA]</scope>
    <source>
        <strain evidence="1 2">Franzen</strain>
    </source>
</reference>
<dbReference type="Proteomes" id="UP000282876">
    <property type="component" value="Unassembled WGS sequence"/>
</dbReference>
<proteinExistence type="predicted"/>
<accession>A0A437AHA7</accession>
<evidence type="ECO:0000313" key="2">
    <source>
        <dbReference type="Proteomes" id="UP000282876"/>
    </source>
</evidence>
<comment type="caution">
    <text evidence="1">The sequence shown here is derived from an EMBL/GenBank/DDBJ whole genome shotgun (WGS) entry which is preliminary data.</text>
</comment>
<dbReference type="VEuPathDB" id="MicrosporidiaDB:TUBRATIS_30290"/>
<feature type="non-terminal residue" evidence="1">
    <location>
        <position position="1"/>
    </location>
</feature>
<keyword evidence="2" id="KW-1185">Reference proteome</keyword>
<name>A0A437AHA7_9MICR</name>
<evidence type="ECO:0000313" key="1">
    <source>
        <dbReference type="EMBL" id="RVD90545.1"/>
    </source>
</evidence>
<protein>
    <submittedName>
        <fullName evidence="1">Uncharacterized protein</fullName>
    </submittedName>
</protein>
<dbReference type="EMBL" id="RCSS01000850">
    <property type="protein sequence ID" value="RVD90545.1"/>
    <property type="molecule type" value="Genomic_DNA"/>
</dbReference>
<gene>
    <name evidence="1" type="ORF">TUBRATIS_30290</name>
</gene>
<sequence length="92" mass="10389">KTEFTVEKRPRTSSRLSPKSFNIKTKVCSRILNSRRNGHENGLKSICGMIHSNAFQGFVKKIRSSSVKISELANDFEFIVKGVENDLETTVD</sequence>
<dbReference type="AlphaFoldDB" id="A0A437AHA7"/>